<sequence>MNLYRPLISSFYSRFVNLFTQKIISLSSKIYLTEKTRLVEFETAIKFRPTNNNQTIHCLISADCNLLEINYLGIPLKFKTKPMRFLDNIQLVVIELPIKPNINLDISITFKYYCSQSKYISFNTESILMDNRGRLFPYTPNKELYHWEINIIIPQSWHIISAGKIIKKTLKHNGQHLTIGGDNGNLSFVIAATLKTTETADENTITLLYPRQYLNQARTLMNLAKTIIGMYQSKYGNPFNTRLNIAILPGDFNIYFDGDNIVIPTSLLEKIKEEGKNPKEREKIYFINLVQQLSNYWWNNISLAHPDEIWLQNGIKDYSALLNIGEFYGQGEFYQSIEKLQRQYINSIGYRENISIVKGACGLGRDWQVIYPLNILLIHTLNFLVKGNIVQVLQEFKKQGDCSWNKLVNLINKKYNLDLKWLTDNFVKRHPKCTWELTKVEWEEREFKGNFLEKNKGWKGPVEILLIYKDHETLYKWDGLSSIPIKEELTKIIIDPFLYLPGNISGIAYENKVINQMGL</sequence>
<evidence type="ECO:0000313" key="2">
    <source>
        <dbReference type="Proteomes" id="UP000243547"/>
    </source>
</evidence>
<dbReference type="Gene3D" id="1.10.390.10">
    <property type="entry name" value="Neutral Protease Domain 2"/>
    <property type="match status" value="1"/>
</dbReference>
<dbReference type="AlphaFoldDB" id="A0A1M6QPA3"/>
<name>A0A1M6QPA3_9FIRM</name>
<keyword evidence="2" id="KW-1185">Reference proteome</keyword>
<dbReference type="InterPro" id="IPR027268">
    <property type="entry name" value="Peptidase_M4/M1_CTD_sf"/>
</dbReference>
<gene>
    <name evidence="1" type="ORF">SAMN02745227_01825</name>
</gene>
<dbReference type="EMBL" id="FRAI01000022">
    <property type="protein sequence ID" value="SHK22122.1"/>
    <property type="molecule type" value="Genomic_DNA"/>
</dbReference>
<accession>A0A1M6QPA3</accession>
<proteinExistence type="predicted"/>
<protein>
    <submittedName>
        <fullName evidence="1">Uncharacterized protein</fullName>
    </submittedName>
</protein>
<organism evidence="1 2">
    <name type="scientific">Anaerobranca californiensis DSM 14826</name>
    <dbReference type="NCBI Taxonomy" id="1120989"/>
    <lineage>
        <taxon>Bacteria</taxon>
        <taxon>Bacillati</taxon>
        <taxon>Bacillota</taxon>
        <taxon>Clostridia</taxon>
        <taxon>Eubacteriales</taxon>
        <taxon>Proteinivoracaceae</taxon>
        <taxon>Anaerobranca</taxon>
    </lineage>
</organism>
<evidence type="ECO:0000313" key="1">
    <source>
        <dbReference type="EMBL" id="SHK22122.1"/>
    </source>
</evidence>
<dbReference type="RefSeq" id="WP_072908150.1">
    <property type="nucleotide sequence ID" value="NZ_FRAI01000022.1"/>
</dbReference>
<dbReference type="STRING" id="1120989.SAMN02745227_01825"/>
<dbReference type="OrthoDB" id="100605at2"/>
<dbReference type="Proteomes" id="UP000243547">
    <property type="component" value="Unassembled WGS sequence"/>
</dbReference>
<reference evidence="2" key="1">
    <citation type="submission" date="2016-11" db="EMBL/GenBank/DDBJ databases">
        <authorList>
            <person name="Varghese N."/>
            <person name="Submissions S."/>
        </authorList>
    </citation>
    <scope>NUCLEOTIDE SEQUENCE [LARGE SCALE GENOMIC DNA]</scope>
    <source>
        <strain evidence="2">DSM 14826</strain>
    </source>
</reference>